<dbReference type="PANTHER" id="PTHR12015">
    <property type="entry name" value="SMALL INDUCIBLE CYTOKINE A"/>
    <property type="match status" value="1"/>
</dbReference>
<dbReference type="InterPro" id="IPR036048">
    <property type="entry name" value="Interleukin_8-like_sf"/>
</dbReference>
<dbReference type="Proteomes" id="UP000504624">
    <property type="component" value="Unplaced"/>
</dbReference>
<evidence type="ECO:0000256" key="2">
    <source>
        <dbReference type="ARBA" id="ARBA00022500"/>
    </source>
</evidence>
<evidence type="ECO:0000313" key="9">
    <source>
        <dbReference type="Proteomes" id="UP000504624"/>
    </source>
</evidence>
<dbReference type="InterPro" id="IPR039809">
    <property type="entry name" value="Chemokine_b/g/d"/>
</dbReference>
<feature type="domain" description="Chemokine interleukin-8-like" evidence="8">
    <location>
        <begin position="29"/>
        <end position="88"/>
    </location>
</feature>
<dbReference type="AlphaFoldDB" id="A0A6J0IMU7"/>
<sequence>MKICSLALLTLLLAAPWTGSQGMSLRTSHAMCCHKGMFIKREIPASKIKSYRNTPSLCSRKAVILKLQKGTVCVDPELSWFQKYLKEKKLINTSM</sequence>
<dbReference type="GO" id="GO:0061844">
    <property type="term" value="P:antimicrobial humoral immune response mediated by antimicrobial peptide"/>
    <property type="evidence" value="ECO:0007669"/>
    <property type="project" value="TreeGrafter"/>
</dbReference>
<keyword evidence="3" id="KW-0202">Cytokine</keyword>
<accession>A0A6J0IMU7</accession>
<dbReference type="SUPFAM" id="SSF54117">
    <property type="entry name" value="Interleukin 8-like chemokines"/>
    <property type="match status" value="1"/>
</dbReference>
<dbReference type="GO" id="GO:0030335">
    <property type="term" value="P:positive regulation of cell migration"/>
    <property type="evidence" value="ECO:0007669"/>
    <property type="project" value="TreeGrafter"/>
</dbReference>
<dbReference type="GO" id="GO:0005615">
    <property type="term" value="C:extracellular space"/>
    <property type="evidence" value="ECO:0007669"/>
    <property type="project" value="UniProtKB-KW"/>
</dbReference>
<dbReference type="GO" id="GO:0008009">
    <property type="term" value="F:chemokine activity"/>
    <property type="evidence" value="ECO:0007669"/>
    <property type="project" value="InterPro"/>
</dbReference>
<dbReference type="Gene3D" id="2.40.50.40">
    <property type="match status" value="1"/>
</dbReference>
<reference evidence="10" key="1">
    <citation type="submission" date="2025-08" db="UniProtKB">
        <authorList>
            <consortium name="RefSeq"/>
        </authorList>
    </citation>
    <scope>IDENTIFICATION</scope>
</reference>
<dbReference type="RefSeq" id="XP_017687967.1">
    <property type="nucleotide sequence ID" value="XM_017832478.1"/>
</dbReference>
<dbReference type="PANTHER" id="PTHR12015:SF209">
    <property type="entry name" value="C-C MOTIF CHEMOKINE 8"/>
    <property type="match status" value="1"/>
</dbReference>
<evidence type="ECO:0000256" key="1">
    <source>
        <dbReference type="ARBA" id="ARBA00004613"/>
    </source>
</evidence>
<dbReference type="OrthoDB" id="9834099at2759"/>
<dbReference type="SMART" id="SM00199">
    <property type="entry name" value="SCY"/>
    <property type="match status" value="1"/>
</dbReference>
<dbReference type="Pfam" id="PF00048">
    <property type="entry name" value="IL8"/>
    <property type="match status" value="1"/>
</dbReference>
<keyword evidence="4" id="KW-0964">Secreted</keyword>
<keyword evidence="2" id="KW-0145">Chemotaxis</keyword>
<dbReference type="GO" id="GO:0070098">
    <property type="term" value="P:chemokine-mediated signaling pathway"/>
    <property type="evidence" value="ECO:0007669"/>
    <property type="project" value="TreeGrafter"/>
</dbReference>
<dbReference type="GO" id="GO:0048245">
    <property type="term" value="P:eosinophil chemotaxis"/>
    <property type="evidence" value="ECO:0007669"/>
    <property type="project" value="TreeGrafter"/>
</dbReference>
<evidence type="ECO:0000256" key="7">
    <source>
        <dbReference type="SAM" id="SignalP"/>
    </source>
</evidence>
<evidence type="ECO:0000259" key="8">
    <source>
        <dbReference type="SMART" id="SM00199"/>
    </source>
</evidence>
<feature type="chain" id="PRO_5026885860" evidence="7">
    <location>
        <begin position="23"/>
        <end position="95"/>
    </location>
</feature>
<proteinExistence type="predicted"/>
<name>A0A6J0IMU7_9PASS</name>
<dbReference type="GeneID" id="108505959"/>
<dbReference type="CDD" id="cd00272">
    <property type="entry name" value="Chemokine_CC"/>
    <property type="match status" value="1"/>
</dbReference>
<evidence type="ECO:0000256" key="5">
    <source>
        <dbReference type="ARBA" id="ARBA00022729"/>
    </source>
</evidence>
<feature type="signal peptide" evidence="7">
    <location>
        <begin position="1"/>
        <end position="22"/>
    </location>
</feature>
<organism evidence="9 10">
    <name type="scientific">Lepidothrix coronata</name>
    <name type="common">blue-crowned manakin</name>
    <dbReference type="NCBI Taxonomy" id="321398"/>
    <lineage>
        <taxon>Eukaryota</taxon>
        <taxon>Metazoa</taxon>
        <taxon>Chordata</taxon>
        <taxon>Craniata</taxon>
        <taxon>Vertebrata</taxon>
        <taxon>Euteleostomi</taxon>
        <taxon>Archelosauria</taxon>
        <taxon>Archosauria</taxon>
        <taxon>Dinosauria</taxon>
        <taxon>Saurischia</taxon>
        <taxon>Theropoda</taxon>
        <taxon>Coelurosauria</taxon>
        <taxon>Aves</taxon>
        <taxon>Neognathae</taxon>
        <taxon>Neoaves</taxon>
        <taxon>Telluraves</taxon>
        <taxon>Australaves</taxon>
        <taxon>Passeriformes</taxon>
        <taxon>Pipridae</taxon>
        <taxon>Lepidothrix</taxon>
    </lineage>
</organism>
<evidence type="ECO:0000256" key="6">
    <source>
        <dbReference type="ARBA" id="ARBA00023198"/>
    </source>
</evidence>
<dbReference type="GO" id="GO:0006954">
    <property type="term" value="P:inflammatory response"/>
    <property type="evidence" value="ECO:0007669"/>
    <property type="project" value="UniProtKB-KW"/>
</dbReference>
<dbReference type="InterPro" id="IPR001811">
    <property type="entry name" value="Chemokine_IL8-like_dom"/>
</dbReference>
<protein>
    <submittedName>
        <fullName evidence="10">C-C motif chemokine 7-like</fullName>
    </submittedName>
</protein>
<evidence type="ECO:0000256" key="4">
    <source>
        <dbReference type="ARBA" id="ARBA00022525"/>
    </source>
</evidence>
<keyword evidence="5 7" id="KW-0732">Signal</keyword>
<gene>
    <name evidence="10" type="primary">LOC108505959</name>
</gene>
<evidence type="ECO:0000256" key="3">
    <source>
        <dbReference type="ARBA" id="ARBA00022514"/>
    </source>
</evidence>
<comment type="subcellular location">
    <subcellularLocation>
        <location evidence="1">Secreted</location>
    </subcellularLocation>
</comment>
<evidence type="ECO:0000313" key="10">
    <source>
        <dbReference type="RefSeq" id="XP_017687967.1"/>
    </source>
</evidence>
<keyword evidence="9" id="KW-1185">Reference proteome</keyword>
<dbReference type="GO" id="GO:0048020">
    <property type="term" value="F:CCR chemokine receptor binding"/>
    <property type="evidence" value="ECO:0007669"/>
    <property type="project" value="TreeGrafter"/>
</dbReference>
<keyword evidence="6" id="KW-0395">Inflammatory response</keyword>